<accession>A0A1W1YBN4</accession>
<gene>
    <name evidence="1" type="ORF">SAMN05660703_0258</name>
</gene>
<proteinExistence type="predicted"/>
<dbReference type="RefSeq" id="WP_084059493.1">
    <property type="nucleotide sequence ID" value="NZ_FWXO01000001.1"/>
</dbReference>
<evidence type="ECO:0000313" key="2">
    <source>
        <dbReference type="Proteomes" id="UP000192360"/>
    </source>
</evidence>
<organism evidence="1 2">
    <name type="scientific">Cellulophaga tyrosinoxydans</name>
    <dbReference type="NCBI Taxonomy" id="504486"/>
    <lineage>
        <taxon>Bacteria</taxon>
        <taxon>Pseudomonadati</taxon>
        <taxon>Bacteroidota</taxon>
        <taxon>Flavobacteriia</taxon>
        <taxon>Flavobacteriales</taxon>
        <taxon>Flavobacteriaceae</taxon>
        <taxon>Cellulophaga</taxon>
    </lineage>
</organism>
<evidence type="ECO:0008006" key="3">
    <source>
        <dbReference type="Google" id="ProtNLM"/>
    </source>
</evidence>
<dbReference type="EMBL" id="FWXO01000001">
    <property type="protein sequence ID" value="SMC33559.1"/>
    <property type="molecule type" value="Genomic_DNA"/>
</dbReference>
<keyword evidence="2" id="KW-1185">Reference proteome</keyword>
<dbReference type="OrthoDB" id="1118894at2"/>
<dbReference type="Gene3D" id="3.40.50.1820">
    <property type="entry name" value="alpha/beta hydrolase"/>
    <property type="match status" value="1"/>
</dbReference>
<dbReference type="InterPro" id="IPR029058">
    <property type="entry name" value="AB_hydrolase_fold"/>
</dbReference>
<dbReference type="SUPFAM" id="SSF53474">
    <property type="entry name" value="alpha/beta-Hydrolases"/>
    <property type="match status" value="1"/>
</dbReference>
<dbReference type="Proteomes" id="UP000192360">
    <property type="component" value="Unassembled WGS sequence"/>
</dbReference>
<dbReference type="AlphaFoldDB" id="A0A1W1YBN4"/>
<name>A0A1W1YBN4_9FLAO</name>
<reference evidence="1 2" key="1">
    <citation type="submission" date="2017-04" db="EMBL/GenBank/DDBJ databases">
        <authorList>
            <person name="Afonso C.L."/>
            <person name="Miller P.J."/>
            <person name="Scott M.A."/>
            <person name="Spackman E."/>
            <person name="Goraichik I."/>
            <person name="Dimitrov K.M."/>
            <person name="Suarez D.L."/>
            <person name="Swayne D.E."/>
        </authorList>
    </citation>
    <scope>NUCLEOTIDE SEQUENCE [LARGE SCALE GENOMIC DNA]</scope>
    <source>
        <strain evidence="1 2">DSM 21164</strain>
    </source>
</reference>
<sequence>MAERLVVISDMWGTKKGLWITSYLGYLQQHYDIVFYDCQELANINLTIETEENLHKEFVNGGIDTAAAHLLKRESKPSHYLAFSTGGTVAYKAALMGLPIKSLYAISPTRIRLENSKPNCSIKLLFGSNDEFRPSKEWEEKIGLPMTLANGFGHELYSDEKIIKEVCQDLLAEVTKKEYQE</sequence>
<dbReference type="STRING" id="504486.SAMN05660703_0258"/>
<protein>
    <recommendedName>
        <fullName evidence="3">Alpha/beta hydrolase family protein</fullName>
    </recommendedName>
</protein>
<evidence type="ECO:0000313" key="1">
    <source>
        <dbReference type="EMBL" id="SMC33559.1"/>
    </source>
</evidence>